<dbReference type="OrthoDB" id="796510at2"/>
<reference evidence="2 3" key="1">
    <citation type="submission" date="2019-07" db="EMBL/GenBank/DDBJ databases">
        <title>Whole genome shotgun sequence of Vibrio superstes NBRC 103154.</title>
        <authorList>
            <person name="Hosoyama A."/>
            <person name="Uohara A."/>
            <person name="Ohji S."/>
            <person name="Ichikawa N."/>
        </authorList>
    </citation>
    <scope>NUCLEOTIDE SEQUENCE [LARGE SCALE GENOMIC DNA]</scope>
    <source>
        <strain evidence="2 3">NBRC 103154</strain>
    </source>
</reference>
<dbReference type="AlphaFoldDB" id="A0A511QTZ6"/>
<keyword evidence="3" id="KW-1185">Reference proteome</keyword>
<dbReference type="GO" id="GO:0016740">
    <property type="term" value="F:transferase activity"/>
    <property type="evidence" value="ECO:0007669"/>
    <property type="project" value="UniProtKB-KW"/>
</dbReference>
<dbReference type="Proteomes" id="UP000321113">
    <property type="component" value="Unassembled WGS sequence"/>
</dbReference>
<organism evidence="2 3">
    <name type="scientific">Vibrio superstes NBRC 103154</name>
    <dbReference type="NCBI Taxonomy" id="1219062"/>
    <lineage>
        <taxon>Bacteria</taxon>
        <taxon>Pseudomonadati</taxon>
        <taxon>Pseudomonadota</taxon>
        <taxon>Gammaproteobacteria</taxon>
        <taxon>Vibrionales</taxon>
        <taxon>Vibrionaceae</taxon>
        <taxon>Vibrio</taxon>
    </lineage>
</organism>
<name>A0A511QTZ6_9VIBR</name>
<comment type="caution">
    <text evidence="2">The sequence shown here is derived from an EMBL/GenBank/DDBJ whole genome shotgun (WGS) entry which is preliminary data.</text>
</comment>
<feature type="domain" description="Glycosyltransferase GT-D fold" evidence="1">
    <location>
        <begin position="40"/>
        <end position="267"/>
    </location>
</feature>
<evidence type="ECO:0000313" key="2">
    <source>
        <dbReference type="EMBL" id="GEM80810.1"/>
    </source>
</evidence>
<sequence>MHKMTRLFSFTLSYIIFKLKYQLNILTKKETIILSKSRSISRFGDGEFLIMNGGSIGFQEKNKKLAERLQEVLLSNEVGHICCIPGSFSSLKDYKFKNKIFWIYCVGKNKELLRKLYDVKRNCKFGDANFTRFYMSTPSYLRHNLDQLLNEAFDIWKDKRVLVVEGNGTRLGVGNDLFKDCQSVERIICRNKNAFDDYTLVLEKTLEYSVDFDLVLIALGPTATVLAYDLAKKGIHAIDIGHFDIEYEWLLKRAEKKVAIENKNVNEADSRTVASDNSEDAMSVLYDLSERNPKEYV</sequence>
<protein>
    <submittedName>
        <fullName evidence="2">Glycosyl transferase</fullName>
    </submittedName>
</protein>
<keyword evidence="2" id="KW-0808">Transferase</keyword>
<accession>A0A511QTZ6</accession>
<dbReference type="EMBL" id="BJXK01000014">
    <property type="protein sequence ID" value="GEM80810.1"/>
    <property type="molecule type" value="Genomic_DNA"/>
</dbReference>
<gene>
    <name evidence="2" type="ORF">VSU01S_30550</name>
</gene>
<proteinExistence type="predicted"/>
<dbReference type="InterPro" id="IPR014869">
    <property type="entry name" value="GT-D"/>
</dbReference>
<dbReference type="Pfam" id="PF08759">
    <property type="entry name" value="GT-D"/>
    <property type="match status" value="1"/>
</dbReference>
<evidence type="ECO:0000259" key="1">
    <source>
        <dbReference type="Pfam" id="PF08759"/>
    </source>
</evidence>
<evidence type="ECO:0000313" key="3">
    <source>
        <dbReference type="Proteomes" id="UP000321113"/>
    </source>
</evidence>